<dbReference type="AlphaFoldDB" id="A0A371FTA8"/>
<keyword evidence="1" id="KW-0472">Membrane</keyword>
<sequence length="113" mass="12949">MCFLWVLWPYSFSRLVTPLLELFSLSIAVCASSYVLYMAYDKLHDQILTPPCMPIYIVLLLIFVDDMIITNFDYAVIQQLKQNLGGLHYFLGLELVGSLNYLTITCPNITFAL</sequence>
<evidence type="ECO:0000256" key="1">
    <source>
        <dbReference type="SAM" id="Phobius"/>
    </source>
</evidence>
<name>A0A371FTA8_MUCPR</name>
<keyword evidence="3" id="KW-1185">Reference proteome</keyword>
<feature type="transmembrane region" description="Helical" evidence="1">
    <location>
        <begin position="47"/>
        <end position="64"/>
    </location>
</feature>
<evidence type="ECO:0008006" key="4">
    <source>
        <dbReference type="Google" id="ProtNLM"/>
    </source>
</evidence>
<evidence type="ECO:0000313" key="3">
    <source>
        <dbReference type="Proteomes" id="UP000257109"/>
    </source>
</evidence>
<gene>
    <name evidence="2" type="ORF">CR513_37760</name>
</gene>
<comment type="caution">
    <text evidence="2">The sequence shown here is derived from an EMBL/GenBank/DDBJ whole genome shotgun (WGS) entry which is preliminary data.</text>
</comment>
<evidence type="ECO:0000313" key="2">
    <source>
        <dbReference type="EMBL" id="RDX81548.1"/>
    </source>
</evidence>
<accession>A0A371FTA8</accession>
<feature type="transmembrane region" description="Helical" evidence="1">
    <location>
        <begin position="20"/>
        <end position="40"/>
    </location>
</feature>
<dbReference type="EMBL" id="QJKJ01007900">
    <property type="protein sequence ID" value="RDX81548.1"/>
    <property type="molecule type" value="Genomic_DNA"/>
</dbReference>
<feature type="non-terminal residue" evidence="2">
    <location>
        <position position="1"/>
    </location>
</feature>
<keyword evidence="1" id="KW-1133">Transmembrane helix</keyword>
<proteinExistence type="predicted"/>
<protein>
    <recommendedName>
        <fullName evidence="4">Reverse transcriptase Ty1/copia-type domain-containing protein</fullName>
    </recommendedName>
</protein>
<organism evidence="2 3">
    <name type="scientific">Mucuna pruriens</name>
    <name type="common">Velvet bean</name>
    <name type="synonym">Dolichos pruriens</name>
    <dbReference type="NCBI Taxonomy" id="157652"/>
    <lineage>
        <taxon>Eukaryota</taxon>
        <taxon>Viridiplantae</taxon>
        <taxon>Streptophyta</taxon>
        <taxon>Embryophyta</taxon>
        <taxon>Tracheophyta</taxon>
        <taxon>Spermatophyta</taxon>
        <taxon>Magnoliopsida</taxon>
        <taxon>eudicotyledons</taxon>
        <taxon>Gunneridae</taxon>
        <taxon>Pentapetalae</taxon>
        <taxon>rosids</taxon>
        <taxon>fabids</taxon>
        <taxon>Fabales</taxon>
        <taxon>Fabaceae</taxon>
        <taxon>Papilionoideae</taxon>
        <taxon>50 kb inversion clade</taxon>
        <taxon>NPAAA clade</taxon>
        <taxon>indigoferoid/millettioid clade</taxon>
        <taxon>Phaseoleae</taxon>
        <taxon>Mucuna</taxon>
    </lineage>
</organism>
<keyword evidence="1" id="KW-0812">Transmembrane</keyword>
<reference evidence="2" key="1">
    <citation type="submission" date="2018-05" db="EMBL/GenBank/DDBJ databases">
        <title>Draft genome of Mucuna pruriens seed.</title>
        <authorList>
            <person name="Nnadi N.E."/>
            <person name="Vos R."/>
            <person name="Hasami M.H."/>
            <person name="Devisetty U.K."/>
            <person name="Aguiy J.C."/>
        </authorList>
    </citation>
    <scope>NUCLEOTIDE SEQUENCE [LARGE SCALE GENOMIC DNA]</scope>
    <source>
        <strain evidence="2">JCA_2017</strain>
    </source>
</reference>
<dbReference type="Proteomes" id="UP000257109">
    <property type="component" value="Unassembled WGS sequence"/>
</dbReference>